<sequence>MSMSHHHRLDFDPVEPGDDSWMDNLPSPPPLSPTPPPPEEKKKPVRKPRKNGIELLRALEEEARKSRYGASVAHLKYSEIDWTVSMDEFAAGKCLVKGIDCRPTPLTAERHREHFLGKNHLDWEVKMRKKAEAESEMAVDQPTPPAQPTPTSTKRKFGDAFPASDNGE</sequence>
<proteinExistence type="predicted"/>
<name>A0ABY6U857_BIOOC</name>
<dbReference type="EMBL" id="CABFNS010000744">
    <property type="protein sequence ID" value="VUC26245.1"/>
    <property type="molecule type" value="Genomic_DNA"/>
</dbReference>
<comment type="caution">
    <text evidence="2">The sequence shown here is derived from an EMBL/GenBank/DDBJ whole genome shotgun (WGS) entry which is preliminary data.</text>
</comment>
<feature type="region of interest" description="Disordered" evidence="1">
    <location>
        <begin position="1"/>
        <end position="52"/>
    </location>
</feature>
<feature type="region of interest" description="Disordered" evidence="1">
    <location>
        <begin position="130"/>
        <end position="168"/>
    </location>
</feature>
<reference evidence="2 3" key="1">
    <citation type="submission" date="2019-06" db="EMBL/GenBank/DDBJ databases">
        <authorList>
            <person name="Broberg M."/>
        </authorList>
    </citation>
    <scope>NUCLEOTIDE SEQUENCE [LARGE SCALE GENOMIC DNA]</scope>
</reference>
<gene>
    <name evidence="2" type="ORF">CLO192961_LOCUS184476</name>
</gene>
<protein>
    <submittedName>
        <fullName evidence="2">Uncharacterized protein</fullName>
    </submittedName>
</protein>
<organism evidence="2 3">
    <name type="scientific">Bionectria ochroleuca</name>
    <name type="common">Gliocladium roseum</name>
    <dbReference type="NCBI Taxonomy" id="29856"/>
    <lineage>
        <taxon>Eukaryota</taxon>
        <taxon>Fungi</taxon>
        <taxon>Dikarya</taxon>
        <taxon>Ascomycota</taxon>
        <taxon>Pezizomycotina</taxon>
        <taxon>Sordariomycetes</taxon>
        <taxon>Hypocreomycetidae</taxon>
        <taxon>Hypocreales</taxon>
        <taxon>Bionectriaceae</taxon>
        <taxon>Clonostachys</taxon>
    </lineage>
</organism>
<keyword evidence="3" id="KW-1185">Reference proteome</keyword>
<evidence type="ECO:0000256" key="1">
    <source>
        <dbReference type="SAM" id="MobiDB-lite"/>
    </source>
</evidence>
<feature type="compositionally biased region" description="Pro residues" evidence="1">
    <location>
        <begin position="26"/>
        <end position="37"/>
    </location>
</feature>
<feature type="compositionally biased region" description="Acidic residues" evidence="1">
    <location>
        <begin position="12"/>
        <end position="21"/>
    </location>
</feature>
<evidence type="ECO:0000313" key="3">
    <source>
        <dbReference type="Proteomes" id="UP000766486"/>
    </source>
</evidence>
<dbReference type="Proteomes" id="UP000766486">
    <property type="component" value="Unassembled WGS sequence"/>
</dbReference>
<evidence type="ECO:0000313" key="2">
    <source>
        <dbReference type="EMBL" id="VUC26245.1"/>
    </source>
</evidence>
<accession>A0ABY6U857</accession>